<gene>
    <name evidence="8" type="ORF">ASB62_08210</name>
</gene>
<dbReference type="Pfam" id="PF00085">
    <property type="entry name" value="Thioredoxin"/>
    <property type="match status" value="1"/>
</dbReference>
<evidence type="ECO:0000256" key="2">
    <source>
        <dbReference type="ARBA" id="ARBA00022448"/>
    </source>
</evidence>
<dbReference type="InterPro" id="IPR036249">
    <property type="entry name" value="Thioredoxin-like_sf"/>
</dbReference>
<dbReference type="GO" id="GO:0005737">
    <property type="term" value="C:cytoplasm"/>
    <property type="evidence" value="ECO:0007669"/>
    <property type="project" value="TreeGrafter"/>
</dbReference>
<reference evidence="8 9" key="1">
    <citation type="submission" date="2015-10" db="EMBL/GenBank/DDBJ databases">
        <title>Draft Genome Sequence of Chlorobium limicola strain Frasassi Growing under Artificial Lighting in the Frasassi Cave System.</title>
        <authorList>
            <person name="Mansor M."/>
            <person name="Macalady J."/>
        </authorList>
    </citation>
    <scope>NUCLEOTIDE SEQUENCE [LARGE SCALE GENOMIC DNA]</scope>
    <source>
        <strain evidence="8 9">Frasassi</strain>
    </source>
</reference>
<evidence type="ECO:0000256" key="1">
    <source>
        <dbReference type="ARBA" id="ARBA00008987"/>
    </source>
</evidence>
<keyword evidence="5" id="KW-0676">Redox-active center</keyword>
<dbReference type="CDD" id="cd02947">
    <property type="entry name" value="TRX_family"/>
    <property type="match status" value="1"/>
</dbReference>
<evidence type="ECO:0000313" key="9">
    <source>
        <dbReference type="Proteomes" id="UP000053937"/>
    </source>
</evidence>
<keyword evidence="4" id="KW-1015">Disulfide bond</keyword>
<dbReference type="NCBIfam" id="TIGR01068">
    <property type="entry name" value="thioredoxin"/>
    <property type="match status" value="1"/>
</dbReference>
<evidence type="ECO:0000259" key="7">
    <source>
        <dbReference type="PROSITE" id="PS51352"/>
    </source>
</evidence>
<comment type="caution">
    <text evidence="8">The sequence shown here is derived from an EMBL/GenBank/DDBJ whole genome shotgun (WGS) entry which is preliminary data.</text>
</comment>
<dbReference type="InterPro" id="IPR005746">
    <property type="entry name" value="Thioredoxin"/>
</dbReference>
<dbReference type="AlphaFoldDB" id="A0A117MJT1"/>
<feature type="domain" description="Thioredoxin" evidence="7">
    <location>
        <begin position="1"/>
        <end position="106"/>
    </location>
</feature>
<sequence length="268" mass="30781">MTTDKVDFQCDVLEQSHDMPVLVDFWAAWCAPCRMLAPVLESLAEKYAASWKLVKINTEEFPDIASRYEVKSIPNVKLFVNGEVIDEFSGALPEYQIEQWLKNAIPSPYAKEVALAEDFFRQGKNGMAISLAEGVLQKEPENRKAIALFLKLRLFSNPEDSLRLSRRLEGEAGYADITEAAQMICRLLMLPKQDLPEHPVRDLYVDAISKLAEEDFDAALAGFIEVIREHRYYDDDSSRKACIAIFKYLGEEHEITLRYRKLFERSLY</sequence>
<dbReference type="PANTHER" id="PTHR45663:SF11">
    <property type="entry name" value="GEO12009P1"/>
    <property type="match status" value="1"/>
</dbReference>
<keyword evidence="9" id="KW-1185">Reference proteome</keyword>
<evidence type="ECO:0000313" key="8">
    <source>
        <dbReference type="EMBL" id="KUL21292.1"/>
    </source>
</evidence>
<organism evidence="8 9">
    <name type="scientific">Chlorobium limicola</name>
    <dbReference type="NCBI Taxonomy" id="1092"/>
    <lineage>
        <taxon>Bacteria</taxon>
        <taxon>Pseudomonadati</taxon>
        <taxon>Chlorobiota</taxon>
        <taxon>Chlorobiia</taxon>
        <taxon>Chlorobiales</taxon>
        <taxon>Chlorobiaceae</taxon>
        <taxon>Chlorobium/Pelodictyon group</taxon>
        <taxon>Chlorobium</taxon>
    </lineage>
</organism>
<proteinExistence type="inferred from homology"/>
<dbReference type="PROSITE" id="PS51352">
    <property type="entry name" value="THIOREDOXIN_2"/>
    <property type="match status" value="1"/>
</dbReference>
<keyword evidence="2" id="KW-0813">Transport</keyword>
<dbReference type="RefSeq" id="WP_059139414.1">
    <property type="nucleotide sequence ID" value="NZ_LMBR01000210.1"/>
</dbReference>
<comment type="similarity">
    <text evidence="1">Belongs to the thioredoxin family.</text>
</comment>
<dbReference type="InterPro" id="IPR000014">
    <property type="entry name" value="PAS"/>
</dbReference>
<dbReference type="Gene3D" id="1.25.40.10">
    <property type="entry name" value="Tetratricopeptide repeat domain"/>
    <property type="match status" value="1"/>
</dbReference>
<dbReference type="GO" id="GO:0015035">
    <property type="term" value="F:protein-disulfide reductase activity"/>
    <property type="evidence" value="ECO:0007669"/>
    <property type="project" value="UniProtKB-UniRule"/>
</dbReference>
<evidence type="ECO:0000256" key="6">
    <source>
        <dbReference type="NCBIfam" id="TIGR01068"/>
    </source>
</evidence>
<dbReference type="OrthoDB" id="9790390at2"/>
<accession>A0A117MJT1</accession>
<keyword evidence="3" id="KW-0249">Electron transport</keyword>
<evidence type="ECO:0000256" key="4">
    <source>
        <dbReference type="ARBA" id="ARBA00023157"/>
    </source>
</evidence>
<dbReference type="InterPro" id="IPR013766">
    <property type="entry name" value="Thioredoxin_domain"/>
</dbReference>
<dbReference type="CDD" id="cd00130">
    <property type="entry name" value="PAS"/>
    <property type="match status" value="1"/>
</dbReference>
<dbReference type="EMBL" id="LMBR01000210">
    <property type="protein sequence ID" value="KUL21292.1"/>
    <property type="molecule type" value="Genomic_DNA"/>
</dbReference>
<dbReference type="SUPFAM" id="SSF52833">
    <property type="entry name" value="Thioredoxin-like"/>
    <property type="match status" value="1"/>
</dbReference>
<dbReference type="FunFam" id="3.40.30.10:FF:000001">
    <property type="entry name" value="Thioredoxin"/>
    <property type="match status" value="1"/>
</dbReference>
<dbReference type="PROSITE" id="PS00194">
    <property type="entry name" value="THIOREDOXIN_1"/>
    <property type="match status" value="1"/>
</dbReference>
<dbReference type="InterPro" id="IPR011990">
    <property type="entry name" value="TPR-like_helical_dom_sf"/>
</dbReference>
<dbReference type="Gene3D" id="3.40.30.10">
    <property type="entry name" value="Glutaredoxin"/>
    <property type="match status" value="1"/>
</dbReference>
<evidence type="ECO:0000256" key="5">
    <source>
        <dbReference type="ARBA" id="ARBA00023284"/>
    </source>
</evidence>
<dbReference type="Pfam" id="PF14561">
    <property type="entry name" value="TPR_20"/>
    <property type="match status" value="1"/>
</dbReference>
<dbReference type="PRINTS" id="PR00421">
    <property type="entry name" value="THIOREDOXIN"/>
</dbReference>
<dbReference type="PANTHER" id="PTHR45663">
    <property type="entry name" value="GEO12009P1"/>
    <property type="match status" value="1"/>
</dbReference>
<dbReference type="Proteomes" id="UP000053937">
    <property type="component" value="Unassembled WGS sequence"/>
</dbReference>
<name>A0A117MJT1_CHLLI</name>
<dbReference type="GO" id="GO:0006950">
    <property type="term" value="P:response to stress"/>
    <property type="evidence" value="ECO:0007669"/>
    <property type="project" value="UniProtKB-ARBA"/>
</dbReference>
<evidence type="ECO:0000256" key="3">
    <source>
        <dbReference type="ARBA" id="ARBA00022982"/>
    </source>
</evidence>
<dbReference type="InterPro" id="IPR017937">
    <property type="entry name" value="Thioredoxin_CS"/>
</dbReference>
<protein>
    <recommendedName>
        <fullName evidence="6">Thioredoxin</fullName>
    </recommendedName>
</protein>